<evidence type="ECO:0000313" key="1">
    <source>
        <dbReference type="EMBL" id="EUC51739.1"/>
    </source>
</evidence>
<dbReference type="EMBL" id="JALU01000024">
    <property type="protein sequence ID" value="EUC51739.1"/>
    <property type="molecule type" value="Genomic_DNA"/>
</dbReference>
<gene>
    <name evidence="1" type="ORF">HMPREF0581_0666</name>
</gene>
<reference evidence="1 2" key="1">
    <citation type="submission" date="2014-01" db="EMBL/GenBank/DDBJ databases">
        <authorList>
            <person name="Durkin A.S."/>
            <person name="McCorrison J."/>
            <person name="Torralba M."/>
            <person name="Gillis M."/>
            <person name="Haft D.H."/>
            <person name="Methe B."/>
            <person name="Sutton G."/>
            <person name="Nelson K.E."/>
        </authorList>
    </citation>
    <scope>NUCLEOTIDE SEQUENCE [LARGE SCALE GENOMIC DNA]</scope>
    <source>
        <strain evidence="1 2">ATCC 33093</strain>
    </source>
</reference>
<accession>X8IRB1</accession>
<proteinExistence type="predicted"/>
<name>X8IRB1_9FIRM</name>
<dbReference type="Proteomes" id="UP000022645">
    <property type="component" value="Unassembled WGS sequence"/>
</dbReference>
<dbReference type="AlphaFoldDB" id="X8IRB1"/>
<comment type="caution">
    <text evidence="1">The sequence shown here is derived from an EMBL/GenBank/DDBJ whole genome shotgun (WGS) entry which is preliminary data.</text>
</comment>
<protein>
    <submittedName>
        <fullName evidence="1">Uncharacterized protein</fullName>
    </submittedName>
</protein>
<organism evidence="1 2">
    <name type="scientific">Mogibacterium timidum ATCC 33093</name>
    <dbReference type="NCBI Taxonomy" id="1401079"/>
    <lineage>
        <taxon>Bacteria</taxon>
        <taxon>Bacillati</taxon>
        <taxon>Bacillota</taxon>
        <taxon>Clostridia</taxon>
        <taxon>Peptostreptococcales</taxon>
        <taxon>Anaerovoracaceae</taxon>
        <taxon>Mogibacterium</taxon>
    </lineage>
</organism>
<evidence type="ECO:0000313" key="2">
    <source>
        <dbReference type="Proteomes" id="UP000022645"/>
    </source>
</evidence>
<dbReference type="RefSeq" id="WP_036381621.1">
    <property type="nucleotide sequence ID" value="NZ_JALU01000024.1"/>
</dbReference>
<sequence length="112" mass="13562">MNNREYMNHLVKEARLYLKGYPLYKEAVRNIEKHSSGFELENNVKYQLLKEKIQLINESFDIAVSDEFKVKAWDHFYYGLPLESHEEARYRKELAFWIRTLIEIAELDIFTK</sequence>